<dbReference type="Proteomes" id="UP001652740">
    <property type="component" value="Unplaced"/>
</dbReference>
<keyword evidence="2 4" id="KW-0732">Signal</keyword>
<organism evidence="5 6">
    <name type="scientific">Galleria mellonella</name>
    <name type="common">Greater wax moth</name>
    <dbReference type="NCBI Taxonomy" id="7137"/>
    <lineage>
        <taxon>Eukaryota</taxon>
        <taxon>Metazoa</taxon>
        <taxon>Ecdysozoa</taxon>
        <taxon>Arthropoda</taxon>
        <taxon>Hexapoda</taxon>
        <taxon>Insecta</taxon>
        <taxon>Pterygota</taxon>
        <taxon>Neoptera</taxon>
        <taxon>Endopterygota</taxon>
        <taxon>Lepidoptera</taxon>
        <taxon>Glossata</taxon>
        <taxon>Ditrysia</taxon>
        <taxon>Pyraloidea</taxon>
        <taxon>Pyralidae</taxon>
        <taxon>Galleriinae</taxon>
        <taxon>Galleria</taxon>
    </lineage>
</organism>
<dbReference type="PROSITE" id="PS00233">
    <property type="entry name" value="CHIT_BIND_RR_1"/>
    <property type="match status" value="1"/>
</dbReference>
<dbReference type="GO" id="GO:0042302">
    <property type="term" value="F:structural constituent of cuticle"/>
    <property type="evidence" value="ECO:0007669"/>
    <property type="project" value="UniProtKB-UniRule"/>
</dbReference>
<dbReference type="PANTHER" id="PTHR12236:SF75">
    <property type="entry name" value="CUTICULAR PROTEIN 62BB, ISOFORM A"/>
    <property type="match status" value="1"/>
</dbReference>
<sequence>MFTYFAIACLFGVAAAVPPVAVAPYQVGVGISSLNIPRYGFNYAVNDPLTGDNKAQTELRDGDVVKGSYSVAEPDGTLRVVDYSADAVSGFNAVVKRLGPAVHPQPILAPVAKQIVAPIAPIAPIASIAPIAPIAPIAAPIASPLLTTSSIGLGGLGAWGGLGLGGLGDLGLGAWKH</sequence>
<dbReference type="InterPro" id="IPR031311">
    <property type="entry name" value="CHIT_BIND_RR_consensus"/>
</dbReference>
<feature type="chain" id="PRO_5027118374" evidence="4">
    <location>
        <begin position="17"/>
        <end position="177"/>
    </location>
</feature>
<protein>
    <submittedName>
        <fullName evidence="6">Larval cuticle protein A2B-like</fullName>
    </submittedName>
</protein>
<dbReference type="PROSITE" id="PS51155">
    <property type="entry name" value="CHIT_BIND_RR_2"/>
    <property type="match status" value="1"/>
</dbReference>
<dbReference type="InterPro" id="IPR000618">
    <property type="entry name" value="Insect_cuticle"/>
</dbReference>
<evidence type="ECO:0000256" key="2">
    <source>
        <dbReference type="ARBA" id="ARBA00022729"/>
    </source>
</evidence>
<accession>A0A6J1X3I3</accession>
<dbReference type="AlphaFoldDB" id="A0A6J1X3I3"/>
<dbReference type="PANTHER" id="PTHR12236">
    <property type="entry name" value="STRUCTURAL CONTITUENT OF CUTICLE"/>
    <property type="match status" value="1"/>
</dbReference>
<dbReference type="CTD" id="100379414"/>
<evidence type="ECO:0000256" key="4">
    <source>
        <dbReference type="SAM" id="SignalP"/>
    </source>
</evidence>
<dbReference type="InterPro" id="IPR051217">
    <property type="entry name" value="Insect_Cuticle_Struc_Prot"/>
</dbReference>
<keyword evidence="5" id="KW-1185">Reference proteome</keyword>
<keyword evidence="1 3" id="KW-0193">Cuticle</keyword>
<dbReference type="RefSeq" id="XP_026760445.1">
    <property type="nucleotide sequence ID" value="XM_026904644.3"/>
</dbReference>
<dbReference type="GeneID" id="113519532"/>
<evidence type="ECO:0000313" key="6">
    <source>
        <dbReference type="RefSeq" id="XP_026760445.1"/>
    </source>
</evidence>
<dbReference type="GO" id="GO:0031012">
    <property type="term" value="C:extracellular matrix"/>
    <property type="evidence" value="ECO:0007669"/>
    <property type="project" value="TreeGrafter"/>
</dbReference>
<name>A0A6J1X3I3_GALME</name>
<evidence type="ECO:0000313" key="5">
    <source>
        <dbReference type="Proteomes" id="UP001652740"/>
    </source>
</evidence>
<dbReference type="OrthoDB" id="6423516at2759"/>
<gene>
    <name evidence="6" type="primary">LOC113519532</name>
</gene>
<dbReference type="PRINTS" id="PR00947">
    <property type="entry name" value="CUTICLE"/>
</dbReference>
<feature type="signal peptide" evidence="4">
    <location>
        <begin position="1"/>
        <end position="16"/>
    </location>
</feature>
<dbReference type="GO" id="GO:0005615">
    <property type="term" value="C:extracellular space"/>
    <property type="evidence" value="ECO:0007669"/>
    <property type="project" value="TreeGrafter"/>
</dbReference>
<evidence type="ECO:0000256" key="3">
    <source>
        <dbReference type="PROSITE-ProRule" id="PRU00497"/>
    </source>
</evidence>
<dbReference type="KEGG" id="gmw:113519532"/>
<proteinExistence type="predicted"/>
<dbReference type="Pfam" id="PF00379">
    <property type="entry name" value="Chitin_bind_4"/>
    <property type="match status" value="1"/>
</dbReference>
<dbReference type="InParanoid" id="A0A6J1X3I3"/>
<reference evidence="6" key="1">
    <citation type="submission" date="2025-08" db="UniProtKB">
        <authorList>
            <consortium name="RefSeq"/>
        </authorList>
    </citation>
    <scope>IDENTIFICATION</scope>
    <source>
        <tissue evidence="6">Whole larvae</tissue>
    </source>
</reference>
<evidence type="ECO:0000256" key="1">
    <source>
        <dbReference type="ARBA" id="ARBA00022460"/>
    </source>
</evidence>